<dbReference type="Proteomes" id="UP000054477">
    <property type="component" value="Unassembled WGS sequence"/>
</dbReference>
<organism evidence="1 2">
    <name type="scientific">Laccaria amethystina LaAM-08-1</name>
    <dbReference type="NCBI Taxonomy" id="1095629"/>
    <lineage>
        <taxon>Eukaryota</taxon>
        <taxon>Fungi</taxon>
        <taxon>Dikarya</taxon>
        <taxon>Basidiomycota</taxon>
        <taxon>Agaricomycotina</taxon>
        <taxon>Agaricomycetes</taxon>
        <taxon>Agaricomycetidae</taxon>
        <taxon>Agaricales</taxon>
        <taxon>Agaricineae</taxon>
        <taxon>Hydnangiaceae</taxon>
        <taxon>Laccaria</taxon>
    </lineage>
</organism>
<keyword evidence="2" id="KW-1185">Reference proteome</keyword>
<protein>
    <submittedName>
        <fullName evidence="1">Unplaced genomic scaffold K443scaffold_129, whole genome shotgun sequence</fullName>
    </submittedName>
</protein>
<name>A0A0C9X0K0_9AGAR</name>
<evidence type="ECO:0000313" key="1">
    <source>
        <dbReference type="EMBL" id="KIJ98665.1"/>
    </source>
</evidence>
<evidence type="ECO:0000313" key="2">
    <source>
        <dbReference type="Proteomes" id="UP000054477"/>
    </source>
</evidence>
<dbReference type="HOGENOM" id="CLU_2996806_0_0_1"/>
<proteinExistence type="predicted"/>
<sequence>MATSAWKSSPKTEKRLQLDWTKTAKDWTCSLSLSSLRLQDRKKAIYLYLHNNPSKCI</sequence>
<accession>A0A0C9X0K0</accession>
<dbReference type="AlphaFoldDB" id="A0A0C9X0K0"/>
<reference evidence="2" key="2">
    <citation type="submission" date="2015-01" db="EMBL/GenBank/DDBJ databases">
        <title>Evolutionary Origins and Diversification of the Mycorrhizal Mutualists.</title>
        <authorList>
            <consortium name="DOE Joint Genome Institute"/>
            <consortium name="Mycorrhizal Genomics Consortium"/>
            <person name="Kohler A."/>
            <person name="Kuo A."/>
            <person name="Nagy L.G."/>
            <person name="Floudas D."/>
            <person name="Copeland A."/>
            <person name="Barry K.W."/>
            <person name="Cichocki N."/>
            <person name="Veneault-Fourrey C."/>
            <person name="LaButti K."/>
            <person name="Lindquist E.A."/>
            <person name="Lipzen A."/>
            <person name="Lundell T."/>
            <person name="Morin E."/>
            <person name="Murat C."/>
            <person name="Riley R."/>
            <person name="Ohm R."/>
            <person name="Sun H."/>
            <person name="Tunlid A."/>
            <person name="Henrissat B."/>
            <person name="Grigoriev I.V."/>
            <person name="Hibbett D.S."/>
            <person name="Martin F."/>
        </authorList>
    </citation>
    <scope>NUCLEOTIDE SEQUENCE [LARGE SCALE GENOMIC DNA]</scope>
    <source>
        <strain evidence="2">LaAM-08-1</strain>
    </source>
</reference>
<reference evidence="1 2" key="1">
    <citation type="submission" date="2014-04" db="EMBL/GenBank/DDBJ databases">
        <authorList>
            <consortium name="DOE Joint Genome Institute"/>
            <person name="Kuo A."/>
            <person name="Kohler A."/>
            <person name="Nagy L.G."/>
            <person name="Floudas D."/>
            <person name="Copeland A."/>
            <person name="Barry K.W."/>
            <person name="Cichocki N."/>
            <person name="Veneault-Fourrey C."/>
            <person name="LaButti K."/>
            <person name="Lindquist E.A."/>
            <person name="Lipzen A."/>
            <person name="Lundell T."/>
            <person name="Morin E."/>
            <person name="Murat C."/>
            <person name="Sun H."/>
            <person name="Tunlid A."/>
            <person name="Henrissat B."/>
            <person name="Grigoriev I.V."/>
            <person name="Hibbett D.S."/>
            <person name="Martin F."/>
            <person name="Nordberg H.P."/>
            <person name="Cantor M.N."/>
            <person name="Hua S.X."/>
        </authorList>
    </citation>
    <scope>NUCLEOTIDE SEQUENCE [LARGE SCALE GENOMIC DNA]</scope>
    <source>
        <strain evidence="1 2">LaAM-08-1</strain>
    </source>
</reference>
<gene>
    <name evidence="1" type="ORF">K443DRAFT_103645</name>
</gene>
<dbReference type="EMBL" id="KN838664">
    <property type="protein sequence ID" value="KIJ98665.1"/>
    <property type="molecule type" value="Genomic_DNA"/>
</dbReference>